<name>A0A2M4DN77_ANODA</name>
<reference evidence="1" key="1">
    <citation type="submission" date="2018-01" db="EMBL/GenBank/DDBJ databases">
        <title>An insight into the sialome of Amazonian anophelines.</title>
        <authorList>
            <person name="Ribeiro J.M."/>
            <person name="Scarpassa V."/>
            <person name="Calvo E."/>
        </authorList>
    </citation>
    <scope>NUCLEOTIDE SEQUENCE</scope>
</reference>
<accession>A0A2M4DN77</accession>
<sequence length="159" mass="17854">MMHLALALFGNPVQSQRPFVSIPLFTWLLVRCRSGHTIHLLPKTITHRYPLLLRTLERLDDAGSEQLLVQHVRTDMASIEVADLGTGPNVLQARAPFPRNVCIIFGANRNDERRVVGNGEVLQVRTLVHHTAHELEGLPFPPALLGSVDRYAFLALTRR</sequence>
<dbReference type="AlphaFoldDB" id="A0A2M4DN77"/>
<organism evidence="1">
    <name type="scientific">Anopheles darlingi</name>
    <name type="common">Mosquito</name>
    <dbReference type="NCBI Taxonomy" id="43151"/>
    <lineage>
        <taxon>Eukaryota</taxon>
        <taxon>Metazoa</taxon>
        <taxon>Ecdysozoa</taxon>
        <taxon>Arthropoda</taxon>
        <taxon>Hexapoda</taxon>
        <taxon>Insecta</taxon>
        <taxon>Pterygota</taxon>
        <taxon>Neoptera</taxon>
        <taxon>Endopterygota</taxon>
        <taxon>Diptera</taxon>
        <taxon>Nematocera</taxon>
        <taxon>Culicoidea</taxon>
        <taxon>Culicidae</taxon>
        <taxon>Anophelinae</taxon>
        <taxon>Anopheles</taxon>
    </lineage>
</organism>
<protein>
    <submittedName>
        <fullName evidence="1">Putative secreted protein</fullName>
    </submittedName>
</protein>
<proteinExistence type="predicted"/>
<dbReference type="EMBL" id="GGFL01014826">
    <property type="protein sequence ID" value="MBW79004.1"/>
    <property type="molecule type" value="Transcribed_RNA"/>
</dbReference>
<evidence type="ECO:0000313" key="1">
    <source>
        <dbReference type="EMBL" id="MBW79004.1"/>
    </source>
</evidence>